<organism evidence="1 2">
    <name type="scientific">Streptomyces albus (strain ATCC 21838 / DSM 41398 / FERM P-419 / JCM 4703 / NBRC 107858)</name>
    <dbReference type="NCBI Taxonomy" id="1081613"/>
    <lineage>
        <taxon>Bacteria</taxon>
        <taxon>Bacillati</taxon>
        <taxon>Actinomycetota</taxon>
        <taxon>Actinomycetes</taxon>
        <taxon>Kitasatosporales</taxon>
        <taxon>Streptomycetaceae</taxon>
        <taxon>Streptomyces</taxon>
    </lineage>
</organism>
<keyword evidence="2" id="KW-1185">Reference proteome</keyword>
<protein>
    <submittedName>
        <fullName evidence="1">Uncharacterized protein</fullName>
    </submittedName>
</protein>
<dbReference type="Proteomes" id="UP000031523">
    <property type="component" value="Chromosome"/>
</dbReference>
<name>A0A0B5EVQ0_STRA4</name>
<evidence type="ECO:0000313" key="2">
    <source>
        <dbReference type="Proteomes" id="UP000031523"/>
    </source>
</evidence>
<evidence type="ECO:0000313" key="1">
    <source>
        <dbReference type="EMBL" id="AJE85839.1"/>
    </source>
</evidence>
<proteinExistence type="predicted"/>
<sequence>MPEMTHGTPWWRRRQDKMWPVIVRRNACPGFPLNMKFR</sequence>
<dbReference type="EMBL" id="CP010519">
    <property type="protein sequence ID" value="AJE85839.1"/>
    <property type="molecule type" value="Genomic_DNA"/>
</dbReference>
<accession>A0A0B5EVQ0</accession>
<dbReference type="KEGG" id="sals:SLNWT_5463"/>
<gene>
    <name evidence="1" type="ORF">SLNWT_5463</name>
</gene>
<reference evidence="1 2" key="1">
    <citation type="submission" date="2015-01" db="EMBL/GenBank/DDBJ databases">
        <title>Enhanced salinomycin production by adjusting the supply of polyketide extender units in Streptomyce albus DSM 41398.</title>
        <authorList>
            <person name="Lu C."/>
        </authorList>
    </citation>
    <scope>NUCLEOTIDE SEQUENCE [LARGE SCALE GENOMIC DNA]</scope>
    <source>
        <strain evidence="2">ATCC 21838 / DSM 41398 / FERM P-419 / JCM 4703 / NBRC 107858</strain>
    </source>
</reference>
<dbReference type="AlphaFoldDB" id="A0A0B5EVQ0"/>